<dbReference type="Pfam" id="PF00625">
    <property type="entry name" value="Guanylate_kin"/>
    <property type="match status" value="1"/>
</dbReference>
<dbReference type="InterPro" id="IPR008145">
    <property type="entry name" value="GK/Ca_channel_bsu"/>
</dbReference>
<reference evidence="4" key="1">
    <citation type="submission" date="2016-06" db="UniProtKB">
        <authorList>
            <consortium name="WormBaseParasite"/>
        </authorList>
    </citation>
    <scope>IDENTIFICATION</scope>
</reference>
<keyword evidence="3" id="KW-1185">Reference proteome</keyword>
<dbReference type="InterPro" id="IPR008144">
    <property type="entry name" value="Guanylate_kin-like_dom"/>
</dbReference>
<dbReference type="EMBL" id="UZAK01040156">
    <property type="protein sequence ID" value="VDP64166.1"/>
    <property type="molecule type" value="Genomic_DNA"/>
</dbReference>
<evidence type="ECO:0000313" key="4">
    <source>
        <dbReference type="WBParaSite" id="SCUD_0001774501-mRNA-1"/>
    </source>
</evidence>
<dbReference type="SMART" id="SM00072">
    <property type="entry name" value="GuKc"/>
    <property type="match status" value="1"/>
</dbReference>
<organism evidence="4">
    <name type="scientific">Schistosoma curassoni</name>
    <dbReference type="NCBI Taxonomy" id="6186"/>
    <lineage>
        <taxon>Eukaryota</taxon>
        <taxon>Metazoa</taxon>
        <taxon>Spiralia</taxon>
        <taxon>Lophotrochozoa</taxon>
        <taxon>Platyhelminthes</taxon>
        <taxon>Trematoda</taxon>
        <taxon>Digenea</taxon>
        <taxon>Strigeidida</taxon>
        <taxon>Schistosomatoidea</taxon>
        <taxon>Schistosomatidae</taxon>
        <taxon>Schistosoma</taxon>
    </lineage>
</organism>
<dbReference type="InterPro" id="IPR027417">
    <property type="entry name" value="P-loop_NTPase"/>
</dbReference>
<dbReference type="WBParaSite" id="SCUD_0001774501-mRNA-1">
    <property type="protein sequence ID" value="SCUD_0001774501-mRNA-1"/>
    <property type="gene ID" value="SCUD_0001774501"/>
</dbReference>
<dbReference type="Gene3D" id="3.40.50.300">
    <property type="entry name" value="P-loop containing nucleotide triphosphate hydrolases"/>
    <property type="match status" value="1"/>
</dbReference>
<dbReference type="Gene3D" id="3.30.63.10">
    <property type="entry name" value="Guanylate Kinase phosphate binding domain"/>
    <property type="match status" value="1"/>
</dbReference>
<dbReference type="SUPFAM" id="SSF52540">
    <property type="entry name" value="P-loop containing nucleoside triphosphate hydrolases"/>
    <property type="match status" value="1"/>
</dbReference>
<dbReference type="Proteomes" id="UP000279833">
    <property type="component" value="Unassembled WGS sequence"/>
</dbReference>
<accession>A0A183KRQ6</accession>
<dbReference type="InterPro" id="IPR050716">
    <property type="entry name" value="MAGUK"/>
</dbReference>
<gene>
    <name evidence="2" type="ORF">SCUD_LOCUS17742</name>
</gene>
<dbReference type="PANTHER" id="PTHR23122">
    <property type="entry name" value="MEMBRANE-ASSOCIATED GUANYLATE KINASE MAGUK"/>
    <property type="match status" value="1"/>
</dbReference>
<name>A0A183KRQ6_9TREM</name>
<evidence type="ECO:0000313" key="2">
    <source>
        <dbReference type="EMBL" id="VDP64166.1"/>
    </source>
</evidence>
<protein>
    <submittedName>
        <fullName evidence="4">Guanylate kinase-like domain-containing protein</fullName>
    </submittedName>
</protein>
<dbReference type="PROSITE" id="PS50052">
    <property type="entry name" value="GUANYLATE_KINASE_2"/>
    <property type="match status" value="1"/>
</dbReference>
<feature type="domain" description="Guanylate kinase-like" evidence="1">
    <location>
        <begin position="1"/>
        <end position="131"/>
    </location>
</feature>
<proteinExistence type="predicted"/>
<dbReference type="STRING" id="6186.A0A183KRQ6"/>
<sequence length="146" mass="17415">MEMDNLKNKYLEFGDYEDNFYGTKYDSIREVVRAGRTCLLDCSVQAVSKLRNSEFMPYVVFLAAPSVSCMKAMYEYGMSMGFTEKWKRDETFRKTLETSTYIEREYNYLMDLILLCDNIETTFEQLNYHLNNLLTEPQWVPAKWLY</sequence>
<dbReference type="AlphaFoldDB" id="A0A183KRQ6"/>
<evidence type="ECO:0000313" key="3">
    <source>
        <dbReference type="Proteomes" id="UP000279833"/>
    </source>
</evidence>
<evidence type="ECO:0000259" key="1">
    <source>
        <dbReference type="PROSITE" id="PS50052"/>
    </source>
</evidence>
<reference evidence="2 3" key="2">
    <citation type="submission" date="2018-11" db="EMBL/GenBank/DDBJ databases">
        <authorList>
            <consortium name="Pathogen Informatics"/>
        </authorList>
    </citation>
    <scope>NUCLEOTIDE SEQUENCE [LARGE SCALE GENOMIC DNA]</scope>
    <source>
        <strain evidence="2">Dakar</strain>
        <strain evidence="3">Dakar, Senegal</strain>
    </source>
</reference>